<keyword evidence="2" id="KW-0479">Metal-binding</keyword>
<evidence type="ECO:0000256" key="6">
    <source>
        <dbReference type="SAM" id="MobiDB-lite"/>
    </source>
</evidence>
<sequence length="369" mass="41565">MIGAEGSQEELRTVPASAAPPNPAGANIAASWYVAIKSSRLGKGPHRMRLFGREVVLWRDRKGAARCVAAHCPHQGANLGLGDVVKGELRCPFHHWRFDGNGVCSAIPGLSRIPTTARTRSYPTREAYGFVWVWYGTAEPLFELPEFPALTDRPRRYLGFHYDDATTGTIRQLLENAVDHQHFSALHGLALDGVEFRVLANQSEAADNGPPLTRDDAWFGVWFSGRPWRPPLRRSPLGWLTGVVSTFAMGRHMQLLVDGWPGGQRFTAYVDGTEIYKVIMGIVPEGDRVTRQVGWAGVRRTGRWYRTLFNYVLFWVQNRAGTFQDVPVYDSTRNAQPTVYVRYDNGLLRFRRYYQSWVDRAAGDGRVGR</sequence>
<proteinExistence type="predicted"/>
<dbReference type="PATRIC" id="fig|146537.3.peg.7196"/>
<dbReference type="GO" id="GO:0016705">
    <property type="term" value="F:oxidoreductase activity, acting on paired donors, with incorporation or reduction of molecular oxygen"/>
    <property type="evidence" value="ECO:0007669"/>
    <property type="project" value="UniProtKB-ARBA"/>
</dbReference>
<evidence type="ECO:0000256" key="3">
    <source>
        <dbReference type="ARBA" id="ARBA00023002"/>
    </source>
</evidence>
<protein>
    <submittedName>
        <fullName evidence="8">AmbO2</fullName>
    </submittedName>
</protein>
<dbReference type="Gene3D" id="3.90.380.10">
    <property type="entry name" value="Naphthalene 1,2-dioxygenase Alpha Subunit, Chain A, domain 1"/>
    <property type="match status" value="1"/>
</dbReference>
<dbReference type="Proteomes" id="UP000053859">
    <property type="component" value="Unassembled WGS sequence"/>
</dbReference>
<dbReference type="PROSITE" id="PS51296">
    <property type="entry name" value="RIESKE"/>
    <property type="match status" value="1"/>
</dbReference>
<keyword evidence="3" id="KW-0560">Oxidoreductase</keyword>
<feature type="domain" description="Rieske" evidence="7">
    <location>
        <begin position="32"/>
        <end position="133"/>
    </location>
</feature>
<evidence type="ECO:0000256" key="4">
    <source>
        <dbReference type="ARBA" id="ARBA00023004"/>
    </source>
</evidence>
<keyword evidence="5" id="KW-0411">Iron-sulfur</keyword>
<dbReference type="InterPro" id="IPR036922">
    <property type="entry name" value="Rieske_2Fe-2S_sf"/>
</dbReference>
<evidence type="ECO:0000313" key="9">
    <source>
        <dbReference type="Proteomes" id="UP000053859"/>
    </source>
</evidence>
<feature type="region of interest" description="Disordered" evidence="6">
    <location>
        <begin position="1"/>
        <end position="20"/>
    </location>
</feature>
<keyword evidence="9" id="KW-1185">Reference proteome</keyword>
<dbReference type="RefSeq" id="WP_078945614.1">
    <property type="nucleotide sequence ID" value="NZ_DF968392.1"/>
</dbReference>
<dbReference type="SUPFAM" id="SSF50022">
    <property type="entry name" value="ISP domain"/>
    <property type="match status" value="1"/>
</dbReference>
<dbReference type="Pfam" id="PF00355">
    <property type="entry name" value="Rieske"/>
    <property type="match status" value="1"/>
</dbReference>
<dbReference type="Gene3D" id="2.102.10.10">
    <property type="entry name" value="Rieske [2Fe-2S] iron-sulphur domain"/>
    <property type="match status" value="1"/>
</dbReference>
<dbReference type="InterPro" id="IPR017941">
    <property type="entry name" value="Rieske_2Fe-2S"/>
</dbReference>
<dbReference type="GO" id="GO:0046872">
    <property type="term" value="F:metal ion binding"/>
    <property type="evidence" value="ECO:0007669"/>
    <property type="project" value="UniProtKB-KW"/>
</dbReference>
<dbReference type="GO" id="GO:0004497">
    <property type="term" value="F:monooxygenase activity"/>
    <property type="evidence" value="ECO:0007669"/>
    <property type="project" value="UniProtKB-ARBA"/>
</dbReference>
<evidence type="ECO:0000256" key="5">
    <source>
        <dbReference type="ARBA" id="ARBA00023014"/>
    </source>
</evidence>
<evidence type="ECO:0000256" key="1">
    <source>
        <dbReference type="ARBA" id="ARBA00022714"/>
    </source>
</evidence>
<keyword evidence="1" id="KW-0001">2Fe-2S</keyword>
<dbReference type="AlphaFoldDB" id="A0A0K8PVZ9"/>
<name>A0A0K8PVZ9_STRAJ</name>
<dbReference type="SUPFAM" id="SSF55961">
    <property type="entry name" value="Bet v1-like"/>
    <property type="match status" value="1"/>
</dbReference>
<dbReference type="PANTHER" id="PTHR21266:SF60">
    <property type="entry name" value="3-KETOSTEROID-9-ALPHA-MONOOXYGENASE, OXYGENASE COMPONENT"/>
    <property type="match status" value="1"/>
</dbReference>
<gene>
    <name evidence="8" type="ORF">SAZU_6844</name>
</gene>
<evidence type="ECO:0000256" key="2">
    <source>
        <dbReference type="ARBA" id="ARBA00022723"/>
    </source>
</evidence>
<reference evidence="8" key="1">
    <citation type="journal article" date="2015" name="Genome Announc.">
        <title>Draft Genome Sequence of Thiostrepton-Producing Streptomyces azureus ATCC 14921.</title>
        <authorList>
            <person name="Sakihara K."/>
            <person name="Maeda J."/>
            <person name="Tashiro K."/>
            <person name="Fujino Y."/>
            <person name="Kuhara S."/>
            <person name="Ohshima T."/>
            <person name="Ogata S."/>
            <person name="Doi K."/>
        </authorList>
    </citation>
    <scope>NUCLEOTIDE SEQUENCE [LARGE SCALE GENOMIC DNA]</scope>
    <source>
        <strain evidence="8">ATCC14921</strain>
    </source>
</reference>
<dbReference type="PANTHER" id="PTHR21266">
    <property type="entry name" value="IRON-SULFUR DOMAIN CONTAINING PROTEIN"/>
    <property type="match status" value="1"/>
</dbReference>
<dbReference type="InterPro" id="IPR050584">
    <property type="entry name" value="Cholesterol_7-desaturase"/>
</dbReference>
<evidence type="ECO:0000259" key="7">
    <source>
        <dbReference type="PROSITE" id="PS51296"/>
    </source>
</evidence>
<dbReference type="EMBL" id="DF968392">
    <property type="protein sequence ID" value="GAP51971.1"/>
    <property type="molecule type" value="Genomic_DNA"/>
</dbReference>
<dbReference type="OrthoDB" id="5243643at2"/>
<organism evidence="8 9">
    <name type="scientific">Streptomyces azureus</name>
    <dbReference type="NCBI Taxonomy" id="146537"/>
    <lineage>
        <taxon>Bacteria</taxon>
        <taxon>Bacillati</taxon>
        <taxon>Actinomycetota</taxon>
        <taxon>Actinomycetes</taxon>
        <taxon>Kitasatosporales</taxon>
        <taxon>Streptomycetaceae</taxon>
        <taxon>Streptomyces</taxon>
    </lineage>
</organism>
<keyword evidence="4" id="KW-0408">Iron</keyword>
<evidence type="ECO:0000313" key="8">
    <source>
        <dbReference type="EMBL" id="GAP51971.1"/>
    </source>
</evidence>
<dbReference type="GO" id="GO:0051537">
    <property type="term" value="F:2 iron, 2 sulfur cluster binding"/>
    <property type="evidence" value="ECO:0007669"/>
    <property type="project" value="UniProtKB-KW"/>
</dbReference>
<accession>A0A0K8PVZ9</accession>